<proteinExistence type="predicted"/>
<reference evidence="2 3" key="1">
    <citation type="journal article" date="2013" name="Genome Announc.">
        <title>Draft Genome Sequence of Strain JLT2015T, Belonging to the Family Sphingomonadaceae of the Alphaproteobacteria.</title>
        <authorList>
            <person name="Tang K."/>
            <person name="Liu K."/>
            <person name="Li S."/>
            <person name="Jiao N."/>
        </authorList>
    </citation>
    <scope>NUCLEOTIDE SEQUENCE [LARGE SCALE GENOMIC DNA]</scope>
    <source>
        <strain evidence="2 3">JLT2015</strain>
    </source>
</reference>
<sequence length="62" mass="6939">MAKNTGDGFRRGAVTGRTQFQRPDGHWQKRDERTGHLMSVKDDGKPFKGVAREPDGRDTPNA</sequence>
<evidence type="ECO:0000313" key="3">
    <source>
        <dbReference type="Proteomes" id="UP000011717"/>
    </source>
</evidence>
<organism evidence="2 3">
    <name type="scientific">Pacificimonas flava</name>
    <dbReference type="NCBI Taxonomy" id="1234595"/>
    <lineage>
        <taxon>Bacteria</taxon>
        <taxon>Pseudomonadati</taxon>
        <taxon>Pseudomonadota</taxon>
        <taxon>Alphaproteobacteria</taxon>
        <taxon>Sphingomonadales</taxon>
        <taxon>Sphingosinicellaceae</taxon>
        <taxon>Pacificimonas</taxon>
    </lineage>
</organism>
<evidence type="ECO:0000313" key="2">
    <source>
        <dbReference type="EMBL" id="EMD83332.1"/>
    </source>
</evidence>
<name>M2U5P6_9SPHN</name>
<accession>M2U5P6</accession>
<dbReference type="EMBL" id="AMRV01000003">
    <property type="protein sequence ID" value="EMD83332.1"/>
    <property type="molecule type" value="Genomic_DNA"/>
</dbReference>
<feature type="region of interest" description="Disordered" evidence="1">
    <location>
        <begin position="1"/>
        <end position="62"/>
    </location>
</feature>
<dbReference type="PATRIC" id="fig|1234595.3.peg.1235"/>
<dbReference type="Proteomes" id="UP000011717">
    <property type="component" value="Unassembled WGS sequence"/>
</dbReference>
<keyword evidence="3" id="KW-1185">Reference proteome</keyword>
<dbReference type="RefSeq" id="WP_008600975.1">
    <property type="nucleotide sequence ID" value="NZ_AMRV01000003.1"/>
</dbReference>
<feature type="compositionally biased region" description="Basic and acidic residues" evidence="1">
    <location>
        <begin position="23"/>
        <end position="62"/>
    </location>
</feature>
<dbReference type="OrthoDB" id="7067623at2"/>
<dbReference type="AlphaFoldDB" id="M2U5P6"/>
<gene>
    <name evidence="2" type="ORF">C725_1233</name>
</gene>
<evidence type="ECO:0000256" key="1">
    <source>
        <dbReference type="SAM" id="MobiDB-lite"/>
    </source>
</evidence>
<protein>
    <submittedName>
        <fullName evidence="2">Uncharacterized protein</fullName>
    </submittedName>
</protein>
<comment type="caution">
    <text evidence="2">The sequence shown here is derived from an EMBL/GenBank/DDBJ whole genome shotgun (WGS) entry which is preliminary data.</text>
</comment>